<feature type="transmembrane region" description="Helical" evidence="5">
    <location>
        <begin position="64"/>
        <end position="82"/>
    </location>
</feature>
<comment type="subcellular location">
    <subcellularLocation>
        <location evidence="1">Membrane</location>
        <topology evidence="1">Multi-pass membrane protein</topology>
    </subcellularLocation>
</comment>
<evidence type="ECO:0000256" key="4">
    <source>
        <dbReference type="ARBA" id="ARBA00023136"/>
    </source>
</evidence>
<keyword evidence="4 5" id="KW-0472">Membrane</keyword>
<sequence length="148" mass="16121">MSNIVSDQQVGDGRAEEMPRKRSAMTYVLWVIQVLLALSFLFFGGMKLISPIEVLTAQMPLPGLIIRLIGTAEVLGALGLILPGIFRIFRFLTPLAAVCLTILMVGATVCDLVWGYGVGSLFPLVLGLLAAFVAYGRRSYFKTTRRVA</sequence>
<keyword evidence="7" id="KW-1185">Reference proteome</keyword>
<dbReference type="AlphaFoldDB" id="A0A5J4KZN2"/>
<evidence type="ECO:0000313" key="6">
    <source>
        <dbReference type="EMBL" id="GER91941.1"/>
    </source>
</evidence>
<evidence type="ECO:0000256" key="1">
    <source>
        <dbReference type="ARBA" id="ARBA00004141"/>
    </source>
</evidence>
<protein>
    <recommendedName>
        <fullName evidence="8">DoxX family protein</fullName>
    </recommendedName>
</protein>
<dbReference type="RefSeq" id="WP_151759508.1">
    <property type="nucleotide sequence ID" value="NZ_BKZW01000004.1"/>
</dbReference>
<feature type="transmembrane region" description="Helical" evidence="5">
    <location>
        <begin position="113"/>
        <end position="136"/>
    </location>
</feature>
<feature type="transmembrane region" description="Helical" evidence="5">
    <location>
        <begin position="24"/>
        <end position="44"/>
    </location>
</feature>
<keyword evidence="2 5" id="KW-0812">Transmembrane</keyword>
<dbReference type="InterPro" id="IPR032808">
    <property type="entry name" value="DoxX"/>
</dbReference>
<reference evidence="6 7" key="1">
    <citation type="submission" date="2019-10" db="EMBL/GenBank/DDBJ databases">
        <title>Dictyobacter vulcani sp. nov., within the class Ktedonobacteria, isolated from soil of volcanic Mt. Zao.</title>
        <authorList>
            <person name="Zheng Y."/>
            <person name="Wang C.M."/>
            <person name="Sakai Y."/>
            <person name="Abe K."/>
            <person name="Yokota A."/>
            <person name="Yabe S."/>
        </authorList>
    </citation>
    <scope>NUCLEOTIDE SEQUENCE [LARGE SCALE GENOMIC DNA]</scope>
    <source>
        <strain evidence="6 7">W12</strain>
    </source>
</reference>
<keyword evidence="3 5" id="KW-1133">Transmembrane helix</keyword>
<organism evidence="6 7">
    <name type="scientific">Dictyobacter vulcani</name>
    <dbReference type="NCBI Taxonomy" id="2607529"/>
    <lineage>
        <taxon>Bacteria</taxon>
        <taxon>Bacillati</taxon>
        <taxon>Chloroflexota</taxon>
        <taxon>Ktedonobacteria</taxon>
        <taxon>Ktedonobacterales</taxon>
        <taxon>Dictyobacteraceae</taxon>
        <taxon>Dictyobacter</taxon>
    </lineage>
</organism>
<accession>A0A5J4KZN2</accession>
<evidence type="ECO:0000256" key="2">
    <source>
        <dbReference type="ARBA" id="ARBA00022692"/>
    </source>
</evidence>
<evidence type="ECO:0008006" key="8">
    <source>
        <dbReference type="Google" id="ProtNLM"/>
    </source>
</evidence>
<proteinExistence type="predicted"/>
<evidence type="ECO:0000256" key="5">
    <source>
        <dbReference type="SAM" id="Phobius"/>
    </source>
</evidence>
<comment type="caution">
    <text evidence="6">The sequence shown here is derived from an EMBL/GenBank/DDBJ whole genome shotgun (WGS) entry which is preliminary data.</text>
</comment>
<gene>
    <name evidence="6" type="ORF">KDW_61030</name>
</gene>
<feature type="transmembrane region" description="Helical" evidence="5">
    <location>
        <begin position="89"/>
        <end position="107"/>
    </location>
</feature>
<dbReference type="Proteomes" id="UP000326912">
    <property type="component" value="Unassembled WGS sequence"/>
</dbReference>
<name>A0A5J4KZN2_9CHLR</name>
<dbReference type="GO" id="GO:0016020">
    <property type="term" value="C:membrane"/>
    <property type="evidence" value="ECO:0007669"/>
    <property type="project" value="UniProtKB-SubCell"/>
</dbReference>
<dbReference type="Pfam" id="PF13564">
    <property type="entry name" value="DoxX_2"/>
    <property type="match status" value="1"/>
</dbReference>
<dbReference type="EMBL" id="BKZW01000004">
    <property type="protein sequence ID" value="GER91941.1"/>
    <property type="molecule type" value="Genomic_DNA"/>
</dbReference>
<evidence type="ECO:0000313" key="7">
    <source>
        <dbReference type="Proteomes" id="UP000326912"/>
    </source>
</evidence>
<evidence type="ECO:0000256" key="3">
    <source>
        <dbReference type="ARBA" id="ARBA00022989"/>
    </source>
</evidence>